<evidence type="ECO:0000256" key="4">
    <source>
        <dbReference type="ARBA" id="ARBA00023125"/>
    </source>
</evidence>
<dbReference type="SUPFAM" id="SSF46785">
    <property type="entry name" value="Winged helix' DNA-binding domain"/>
    <property type="match status" value="1"/>
</dbReference>
<protein>
    <submittedName>
        <fullName evidence="7">GntR family transcriptional regulator</fullName>
    </submittedName>
</protein>
<keyword evidence="8" id="KW-1185">Reference proteome</keyword>
<dbReference type="InterPro" id="IPR004839">
    <property type="entry name" value="Aminotransferase_I/II_large"/>
</dbReference>
<dbReference type="Gene3D" id="3.40.640.10">
    <property type="entry name" value="Type I PLP-dependent aspartate aminotransferase-like (Major domain)"/>
    <property type="match status" value="1"/>
</dbReference>
<dbReference type="Proteomes" id="UP000786693">
    <property type="component" value="Unassembled WGS sequence"/>
</dbReference>
<dbReference type="PROSITE" id="PS50949">
    <property type="entry name" value="HTH_GNTR"/>
    <property type="match status" value="1"/>
</dbReference>
<dbReference type="InterPro" id="IPR000524">
    <property type="entry name" value="Tscrpt_reg_HTH_GntR"/>
</dbReference>
<dbReference type="InterPro" id="IPR036390">
    <property type="entry name" value="WH_DNA-bd_sf"/>
</dbReference>
<keyword evidence="4" id="KW-0238">DNA-binding</keyword>
<dbReference type="InterPro" id="IPR015424">
    <property type="entry name" value="PyrdxlP-dep_Trfase"/>
</dbReference>
<evidence type="ECO:0000313" key="7">
    <source>
        <dbReference type="EMBL" id="GIT96046.1"/>
    </source>
</evidence>
<organism evidence="7 8">
    <name type="scientific">Jannaschia pagri</name>
    <dbReference type="NCBI Taxonomy" id="2829797"/>
    <lineage>
        <taxon>Bacteria</taxon>
        <taxon>Pseudomonadati</taxon>
        <taxon>Pseudomonadota</taxon>
        <taxon>Alphaproteobacteria</taxon>
        <taxon>Rhodobacterales</taxon>
        <taxon>Roseobacteraceae</taxon>
        <taxon>Jannaschia</taxon>
    </lineage>
</organism>
<gene>
    <name evidence="7" type="ORF">JANAI62_26690</name>
</gene>
<evidence type="ECO:0000256" key="5">
    <source>
        <dbReference type="ARBA" id="ARBA00023163"/>
    </source>
</evidence>
<dbReference type="CDD" id="cd07377">
    <property type="entry name" value="WHTH_GntR"/>
    <property type="match status" value="1"/>
</dbReference>
<feature type="domain" description="HTH gntR-type" evidence="6">
    <location>
        <begin position="19"/>
        <end position="87"/>
    </location>
</feature>
<dbReference type="InterPro" id="IPR051446">
    <property type="entry name" value="HTH_trans_reg/aminotransferase"/>
</dbReference>
<dbReference type="SMART" id="SM00345">
    <property type="entry name" value="HTH_GNTR"/>
    <property type="match status" value="1"/>
</dbReference>
<dbReference type="Pfam" id="PF00392">
    <property type="entry name" value="GntR"/>
    <property type="match status" value="1"/>
</dbReference>
<dbReference type="EMBL" id="BPFH01000005">
    <property type="protein sequence ID" value="GIT96046.1"/>
    <property type="molecule type" value="Genomic_DNA"/>
</dbReference>
<reference evidence="7 8" key="1">
    <citation type="submission" date="2021-05" db="EMBL/GenBank/DDBJ databases">
        <title>Bacteria Genome sequencing.</title>
        <authorList>
            <person name="Takabe Y."/>
            <person name="Nakajima Y."/>
            <person name="Suzuki S."/>
            <person name="Shiozaki T."/>
        </authorList>
    </citation>
    <scope>NUCLEOTIDE SEQUENCE [LARGE SCALE GENOMIC DNA]</scope>
    <source>
        <strain evidence="7 8">AI_62</strain>
    </source>
</reference>
<evidence type="ECO:0000256" key="3">
    <source>
        <dbReference type="ARBA" id="ARBA00023015"/>
    </source>
</evidence>
<comment type="caution">
    <text evidence="7">The sequence shown here is derived from an EMBL/GenBank/DDBJ whole genome shotgun (WGS) entry which is preliminary data.</text>
</comment>
<proteinExistence type="inferred from homology"/>
<dbReference type="InterPro" id="IPR015421">
    <property type="entry name" value="PyrdxlP-dep_Trfase_major"/>
</dbReference>
<dbReference type="CDD" id="cd00609">
    <property type="entry name" value="AAT_like"/>
    <property type="match status" value="1"/>
</dbReference>
<name>A0ABQ4NNX5_9RHOB</name>
<dbReference type="Pfam" id="PF00155">
    <property type="entry name" value="Aminotran_1_2"/>
    <property type="match status" value="1"/>
</dbReference>
<evidence type="ECO:0000313" key="8">
    <source>
        <dbReference type="Proteomes" id="UP000786693"/>
    </source>
</evidence>
<dbReference type="InterPro" id="IPR036388">
    <property type="entry name" value="WH-like_DNA-bd_sf"/>
</dbReference>
<sequence length="498" mass="55070">MPVMPVAVETFILDPNHQGTLQRQLQDIVTAGILEGRFRPGDRMPSSRGLARHLGISRITVTLAYTELVANDYLSSRGRSGYFVSETAPRPPVVANAAAVPGHSKVDWSRAIGRRTVASPTPDRPEDWRRYRYPFIYGQADARLFDHQNWRKCALQALGARDFEAMTSDSYGRDDPMLVEQIIRLILPRRGIVAHGDEVLVTLGAQNALWMLAQILLTRSKTAVVEHPCYPALRAVLQQAECTTLSIPVDGNGLPPDRVPRATDALFITPSHHCPTSATMPVERRREILSRADRDDFLIVEDDYEFELAFATSPSPALKSLDRSGRVIYVGSFAKSLFPGLRLGYIVGPAPLIEEVRRLRTLLVRQVPGHIQRACAYFLAHGHYDAQVHKISRAYRERRSVVEAGLQAEGLTIAGSTKFGGSSLWMKTPGDVSARVLANRLRAQQVLIEPGGPFFDDGDDPGTFYRLAYSSISVADIPEGIKRIGTESAALADRPMAR</sequence>
<comment type="similarity">
    <text evidence="1">In the C-terminal section; belongs to the class-I pyridoxal-phosphate-dependent aminotransferase family.</text>
</comment>
<dbReference type="PANTHER" id="PTHR46577:SF1">
    <property type="entry name" value="HTH-TYPE TRANSCRIPTIONAL REGULATORY PROTEIN GABR"/>
    <property type="match status" value="1"/>
</dbReference>
<keyword evidence="2" id="KW-0663">Pyridoxal phosphate</keyword>
<accession>A0ABQ4NNX5</accession>
<evidence type="ECO:0000259" key="6">
    <source>
        <dbReference type="PROSITE" id="PS50949"/>
    </source>
</evidence>
<dbReference type="Gene3D" id="1.10.10.10">
    <property type="entry name" value="Winged helix-like DNA-binding domain superfamily/Winged helix DNA-binding domain"/>
    <property type="match status" value="1"/>
</dbReference>
<dbReference type="PANTHER" id="PTHR46577">
    <property type="entry name" value="HTH-TYPE TRANSCRIPTIONAL REGULATORY PROTEIN GABR"/>
    <property type="match status" value="1"/>
</dbReference>
<evidence type="ECO:0000256" key="2">
    <source>
        <dbReference type="ARBA" id="ARBA00022898"/>
    </source>
</evidence>
<evidence type="ECO:0000256" key="1">
    <source>
        <dbReference type="ARBA" id="ARBA00005384"/>
    </source>
</evidence>
<keyword evidence="3" id="KW-0805">Transcription regulation</keyword>
<dbReference type="SUPFAM" id="SSF53383">
    <property type="entry name" value="PLP-dependent transferases"/>
    <property type="match status" value="1"/>
</dbReference>
<keyword evidence="5" id="KW-0804">Transcription</keyword>